<protein>
    <submittedName>
        <fullName evidence="2">Uncharacterized protein</fullName>
    </submittedName>
</protein>
<accession>S8DP67</accession>
<dbReference type="InParanoid" id="S8DP67"/>
<name>S8DP67_FOMSC</name>
<dbReference type="HOGENOM" id="CLU_3032339_0_0_1"/>
<reference evidence="2 3" key="1">
    <citation type="journal article" date="2012" name="Science">
        <title>The Paleozoic origin of enzymatic lignin decomposition reconstructed from 31 fungal genomes.</title>
        <authorList>
            <person name="Floudas D."/>
            <person name="Binder M."/>
            <person name="Riley R."/>
            <person name="Barry K."/>
            <person name="Blanchette R.A."/>
            <person name="Henrissat B."/>
            <person name="Martinez A.T."/>
            <person name="Otillar R."/>
            <person name="Spatafora J.W."/>
            <person name="Yadav J.S."/>
            <person name="Aerts A."/>
            <person name="Benoit I."/>
            <person name="Boyd A."/>
            <person name="Carlson A."/>
            <person name="Copeland A."/>
            <person name="Coutinho P.M."/>
            <person name="de Vries R.P."/>
            <person name="Ferreira P."/>
            <person name="Findley K."/>
            <person name="Foster B."/>
            <person name="Gaskell J."/>
            <person name="Glotzer D."/>
            <person name="Gorecki P."/>
            <person name="Heitman J."/>
            <person name="Hesse C."/>
            <person name="Hori C."/>
            <person name="Igarashi K."/>
            <person name="Jurgens J.A."/>
            <person name="Kallen N."/>
            <person name="Kersten P."/>
            <person name="Kohler A."/>
            <person name="Kuees U."/>
            <person name="Kumar T.K.A."/>
            <person name="Kuo A."/>
            <person name="LaButti K."/>
            <person name="Larrondo L.F."/>
            <person name="Lindquist E."/>
            <person name="Ling A."/>
            <person name="Lombard V."/>
            <person name="Lucas S."/>
            <person name="Lundell T."/>
            <person name="Martin R."/>
            <person name="McLaughlin D.J."/>
            <person name="Morgenstern I."/>
            <person name="Morin E."/>
            <person name="Murat C."/>
            <person name="Nagy L.G."/>
            <person name="Nolan M."/>
            <person name="Ohm R.A."/>
            <person name="Patyshakuliyeva A."/>
            <person name="Rokas A."/>
            <person name="Ruiz-Duenas F.J."/>
            <person name="Sabat G."/>
            <person name="Salamov A."/>
            <person name="Samejima M."/>
            <person name="Schmutz J."/>
            <person name="Slot J.C."/>
            <person name="St John F."/>
            <person name="Stenlid J."/>
            <person name="Sun H."/>
            <person name="Sun S."/>
            <person name="Syed K."/>
            <person name="Tsang A."/>
            <person name="Wiebenga A."/>
            <person name="Young D."/>
            <person name="Pisabarro A."/>
            <person name="Eastwood D.C."/>
            <person name="Martin F."/>
            <person name="Cullen D."/>
            <person name="Grigoriev I.V."/>
            <person name="Hibbett D.S."/>
        </authorList>
    </citation>
    <scope>NUCLEOTIDE SEQUENCE</scope>
    <source>
        <strain evidence="3">FP-58527</strain>
    </source>
</reference>
<sequence>MGGKYGSHPGPTTHSSDAEAVELEASGVQSMSHTCDGTTRLAPQWHDQAGGNVPR</sequence>
<dbReference type="AlphaFoldDB" id="S8DP67"/>
<evidence type="ECO:0000313" key="2">
    <source>
        <dbReference type="EMBL" id="EPS93108.1"/>
    </source>
</evidence>
<feature type="region of interest" description="Disordered" evidence="1">
    <location>
        <begin position="26"/>
        <end position="55"/>
    </location>
</feature>
<proteinExistence type="predicted"/>
<dbReference type="EMBL" id="KE504299">
    <property type="protein sequence ID" value="EPS93108.1"/>
    <property type="molecule type" value="Genomic_DNA"/>
</dbReference>
<dbReference type="Proteomes" id="UP000015241">
    <property type="component" value="Unassembled WGS sequence"/>
</dbReference>
<evidence type="ECO:0000256" key="1">
    <source>
        <dbReference type="SAM" id="MobiDB-lite"/>
    </source>
</evidence>
<feature type="compositionally biased region" description="Polar residues" evidence="1">
    <location>
        <begin position="27"/>
        <end position="37"/>
    </location>
</feature>
<organism evidence="2 3">
    <name type="scientific">Fomitopsis schrenkii</name>
    <name type="common">Brown rot fungus</name>
    <dbReference type="NCBI Taxonomy" id="2126942"/>
    <lineage>
        <taxon>Eukaryota</taxon>
        <taxon>Fungi</taxon>
        <taxon>Dikarya</taxon>
        <taxon>Basidiomycota</taxon>
        <taxon>Agaricomycotina</taxon>
        <taxon>Agaricomycetes</taxon>
        <taxon>Polyporales</taxon>
        <taxon>Fomitopsis</taxon>
    </lineage>
</organism>
<gene>
    <name evidence="2" type="ORF">FOMPIDRAFT_1026630</name>
</gene>
<feature type="region of interest" description="Disordered" evidence="1">
    <location>
        <begin position="1"/>
        <end position="20"/>
    </location>
</feature>
<keyword evidence="3" id="KW-1185">Reference proteome</keyword>
<evidence type="ECO:0000313" key="3">
    <source>
        <dbReference type="Proteomes" id="UP000015241"/>
    </source>
</evidence>